<sequence>MENKEVAEVETQVMAALKIEATGIEPIPAYARTQSNIIENFTFWASCNTVIPTFALGTLAINVFYMGFWDAVATIFFFNLMSSLCVALFSSMGPKLGLRQMILTRYSFGWYGSILISLINIVISVGWSTVNVVVGGQVLNGINGGALPVWAGVVIIAVLTTFLAVWGYHYIHKYDKFAFLPIAISFIICFGVSVGQWDTSAPALSTPVASILSFGGAIFGFGAGWTTMAADYSVFQPADSTTWKVFVYTFLGNIIPLTLTEVMGVGVASAAKMHKPQWEAENGGAILSKVLLDTCGQGFGSFLLVLLSLSIIAAVFKSSTCCLDFLGSYSLHCIGDSVD</sequence>
<dbReference type="EMBL" id="MCGO01000005">
    <property type="protein sequence ID" value="ORY51337.1"/>
    <property type="molecule type" value="Genomic_DNA"/>
</dbReference>
<dbReference type="PANTHER" id="PTHR31806">
    <property type="entry name" value="PURINE-CYTOSINE PERMEASE FCY2-RELATED"/>
    <property type="match status" value="1"/>
</dbReference>
<dbReference type="PANTHER" id="PTHR31806:SF1">
    <property type="entry name" value="PURINE-CYTOSINE PERMEASE FCY2-RELATED"/>
    <property type="match status" value="1"/>
</dbReference>
<evidence type="ECO:0000256" key="5">
    <source>
        <dbReference type="ARBA" id="ARBA00022989"/>
    </source>
</evidence>
<dbReference type="Proteomes" id="UP000193642">
    <property type="component" value="Unassembled WGS sequence"/>
</dbReference>
<evidence type="ECO:0000256" key="4">
    <source>
        <dbReference type="ARBA" id="ARBA00022692"/>
    </source>
</evidence>
<evidence type="ECO:0000256" key="3">
    <source>
        <dbReference type="ARBA" id="ARBA00022448"/>
    </source>
</evidence>
<evidence type="ECO:0000256" key="7">
    <source>
        <dbReference type="SAM" id="Phobius"/>
    </source>
</evidence>
<name>A0A1Y2CWH5_9FUNG</name>
<comment type="caution">
    <text evidence="8">The sequence shown here is derived from an EMBL/GenBank/DDBJ whole genome shotgun (WGS) entry which is preliminary data.</text>
</comment>
<dbReference type="InterPro" id="IPR026030">
    <property type="entry name" value="Pur-cyt_permease_Fcy2/21/22"/>
</dbReference>
<dbReference type="AlphaFoldDB" id="A0A1Y2CWH5"/>
<evidence type="ECO:0000256" key="2">
    <source>
        <dbReference type="ARBA" id="ARBA00008974"/>
    </source>
</evidence>
<feature type="transmembrane region" description="Helical" evidence="7">
    <location>
        <begin position="71"/>
        <end position="89"/>
    </location>
</feature>
<proteinExistence type="inferred from homology"/>
<dbReference type="GO" id="GO:0022857">
    <property type="term" value="F:transmembrane transporter activity"/>
    <property type="evidence" value="ECO:0007669"/>
    <property type="project" value="InterPro"/>
</dbReference>
<gene>
    <name evidence="8" type="ORF">BCR33DRAFT_452467</name>
</gene>
<reference evidence="8 9" key="1">
    <citation type="submission" date="2016-07" db="EMBL/GenBank/DDBJ databases">
        <title>Pervasive Adenine N6-methylation of Active Genes in Fungi.</title>
        <authorList>
            <consortium name="DOE Joint Genome Institute"/>
            <person name="Mondo S.J."/>
            <person name="Dannebaum R.O."/>
            <person name="Kuo R.C."/>
            <person name="Labutti K."/>
            <person name="Haridas S."/>
            <person name="Kuo A."/>
            <person name="Salamov A."/>
            <person name="Ahrendt S.R."/>
            <person name="Lipzen A."/>
            <person name="Sullivan W."/>
            <person name="Andreopoulos W.B."/>
            <person name="Clum A."/>
            <person name="Lindquist E."/>
            <person name="Daum C."/>
            <person name="Ramamoorthy G.K."/>
            <person name="Gryganskyi A."/>
            <person name="Culley D."/>
            <person name="Magnuson J.K."/>
            <person name="James T.Y."/>
            <person name="O'Malley M.A."/>
            <person name="Stajich J.E."/>
            <person name="Spatafora J.W."/>
            <person name="Visel A."/>
            <person name="Grigoriev I.V."/>
        </authorList>
    </citation>
    <scope>NUCLEOTIDE SEQUENCE [LARGE SCALE GENOMIC DNA]</scope>
    <source>
        <strain evidence="8 9">JEL800</strain>
    </source>
</reference>
<keyword evidence="4 7" id="KW-0812">Transmembrane</keyword>
<feature type="transmembrane region" description="Helical" evidence="7">
    <location>
        <begin position="245"/>
        <end position="268"/>
    </location>
</feature>
<feature type="transmembrane region" description="Helical" evidence="7">
    <location>
        <begin position="178"/>
        <end position="197"/>
    </location>
</feature>
<keyword evidence="9" id="KW-1185">Reference proteome</keyword>
<evidence type="ECO:0000256" key="1">
    <source>
        <dbReference type="ARBA" id="ARBA00004141"/>
    </source>
</evidence>
<dbReference type="GO" id="GO:0005886">
    <property type="term" value="C:plasma membrane"/>
    <property type="evidence" value="ECO:0007669"/>
    <property type="project" value="TreeGrafter"/>
</dbReference>
<evidence type="ECO:0000256" key="6">
    <source>
        <dbReference type="ARBA" id="ARBA00023136"/>
    </source>
</evidence>
<dbReference type="Pfam" id="PF02133">
    <property type="entry name" value="Transp_cyt_pur"/>
    <property type="match status" value="1"/>
</dbReference>
<comment type="similarity">
    <text evidence="2">Belongs to the purine-cytosine permease (2.A.39) family.</text>
</comment>
<evidence type="ECO:0000313" key="8">
    <source>
        <dbReference type="EMBL" id="ORY51337.1"/>
    </source>
</evidence>
<feature type="transmembrane region" description="Helical" evidence="7">
    <location>
        <begin position="203"/>
        <end position="225"/>
    </location>
</feature>
<keyword evidence="3" id="KW-0813">Transport</keyword>
<accession>A0A1Y2CWH5</accession>
<keyword evidence="6 7" id="KW-0472">Membrane</keyword>
<protein>
    <recommendedName>
        <fullName evidence="10">Purine-cytosine permease</fullName>
    </recommendedName>
</protein>
<feature type="transmembrane region" description="Helical" evidence="7">
    <location>
        <begin position="41"/>
        <end position="65"/>
    </location>
</feature>
<feature type="transmembrane region" description="Helical" evidence="7">
    <location>
        <begin position="149"/>
        <end position="171"/>
    </location>
</feature>
<dbReference type="OrthoDB" id="2116389at2759"/>
<dbReference type="InterPro" id="IPR001248">
    <property type="entry name" value="Pur-cyt_permease"/>
</dbReference>
<feature type="transmembrane region" description="Helical" evidence="7">
    <location>
        <begin position="110"/>
        <end position="129"/>
    </location>
</feature>
<dbReference type="Gene3D" id="1.10.4160.10">
    <property type="entry name" value="Hydantoin permease"/>
    <property type="match status" value="1"/>
</dbReference>
<keyword evidence="5 7" id="KW-1133">Transmembrane helix</keyword>
<evidence type="ECO:0008006" key="10">
    <source>
        <dbReference type="Google" id="ProtNLM"/>
    </source>
</evidence>
<evidence type="ECO:0000313" key="9">
    <source>
        <dbReference type="Proteomes" id="UP000193642"/>
    </source>
</evidence>
<dbReference type="STRING" id="329046.A0A1Y2CWH5"/>
<comment type="subcellular location">
    <subcellularLocation>
        <location evidence="1">Membrane</location>
        <topology evidence="1">Multi-pass membrane protein</topology>
    </subcellularLocation>
</comment>
<organism evidence="8 9">
    <name type="scientific">Rhizoclosmatium globosum</name>
    <dbReference type="NCBI Taxonomy" id="329046"/>
    <lineage>
        <taxon>Eukaryota</taxon>
        <taxon>Fungi</taxon>
        <taxon>Fungi incertae sedis</taxon>
        <taxon>Chytridiomycota</taxon>
        <taxon>Chytridiomycota incertae sedis</taxon>
        <taxon>Chytridiomycetes</taxon>
        <taxon>Chytridiales</taxon>
        <taxon>Chytriomycetaceae</taxon>
        <taxon>Rhizoclosmatium</taxon>
    </lineage>
</organism>
<feature type="transmembrane region" description="Helical" evidence="7">
    <location>
        <begin position="298"/>
        <end position="316"/>
    </location>
</feature>